<dbReference type="PANTHER" id="PTHR43283:SF7">
    <property type="entry name" value="BETA-LACTAMASE-RELATED DOMAIN-CONTAINING PROTEIN"/>
    <property type="match status" value="1"/>
</dbReference>
<feature type="domain" description="Beta-lactamase-related" evidence="2">
    <location>
        <begin position="288"/>
        <end position="574"/>
    </location>
</feature>
<organism evidence="3 4">
    <name type="scientific">Erythrobacter rubeus</name>
    <dbReference type="NCBI Taxonomy" id="2760803"/>
    <lineage>
        <taxon>Bacteria</taxon>
        <taxon>Pseudomonadati</taxon>
        <taxon>Pseudomonadota</taxon>
        <taxon>Alphaproteobacteria</taxon>
        <taxon>Sphingomonadales</taxon>
        <taxon>Erythrobacteraceae</taxon>
        <taxon>Erythrobacter/Porphyrobacter group</taxon>
        <taxon>Erythrobacter</taxon>
    </lineage>
</organism>
<evidence type="ECO:0000313" key="3">
    <source>
        <dbReference type="EMBL" id="MBD2842136.1"/>
    </source>
</evidence>
<gene>
    <name evidence="3" type="ORF">IB285_07675</name>
</gene>
<keyword evidence="1" id="KW-0732">Signal</keyword>
<dbReference type="EMBL" id="JACXLC010000001">
    <property type="protein sequence ID" value="MBD2842136.1"/>
    <property type="molecule type" value="Genomic_DNA"/>
</dbReference>
<dbReference type="InterPro" id="IPR050789">
    <property type="entry name" value="Diverse_Enzym_Activities"/>
</dbReference>
<evidence type="ECO:0000259" key="2">
    <source>
        <dbReference type="Pfam" id="PF00144"/>
    </source>
</evidence>
<proteinExistence type="predicted"/>
<feature type="signal peptide" evidence="1">
    <location>
        <begin position="1"/>
        <end position="21"/>
    </location>
</feature>
<dbReference type="GO" id="GO:0016787">
    <property type="term" value="F:hydrolase activity"/>
    <property type="evidence" value="ECO:0007669"/>
    <property type="project" value="UniProtKB-KW"/>
</dbReference>
<reference evidence="3 4" key="1">
    <citation type="submission" date="2020-09" db="EMBL/GenBank/DDBJ databases">
        <authorList>
            <person name="Yoon J.-W."/>
        </authorList>
    </citation>
    <scope>NUCLEOTIDE SEQUENCE [LARGE SCALE GENOMIC DNA]</scope>
    <source>
        <strain evidence="3 4">KMU-140</strain>
    </source>
</reference>
<dbReference type="SUPFAM" id="SSF56601">
    <property type="entry name" value="beta-lactamase/transpeptidase-like"/>
    <property type="match status" value="1"/>
</dbReference>
<keyword evidence="3" id="KW-0378">Hydrolase</keyword>
<dbReference type="InterPro" id="IPR012338">
    <property type="entry name" value="Beta-lactam/transpept-like"/>
</dbReference>
<dbReference type="PANTHER" id="PTHR43283">
    <property type="entry name" value="BETA-LACTAMASE-RELATED"/>
    <property type="match status" value="1"/>
</dbReference>
<evidence type="ECO:0000313" key="4">
    <source>
        <dbReference type="Proteomes" id="UP000635384"/>
    </source>
</evidence>
<name>A0ABR8KNC5_9SPHN</name>
<protein>
    <submittedName>
        <fullName evidence="3">Serine hydrolase</fullName>
    </submittedName>
</protein>
<comment type="caution">
    <text evidence="3">The sequence shown here is derived from an EMBL/GenBank/DDBJ whole genome shotgun (WGS) entry which is preliminary data.</text>
</comment>
<dbReference type="Gene3D" id="3.40.710.10">
    <property type="entry name" value="DD-peptidase/beta-lactamase superfamily"/>
    <property type="match status" value="1"/>
</dbReference>
<dbReference type="Proteomes" id="UP000635384">
    <property type="component" value="Unassembled WGS sequence"/>
</dbReference>
<dbReference type="Pfam" id="PF00144">
    <property type="entry name" value="Beta-lactamase"/>
    <property type="match status" value="1"/>
</dbReference>
<accession>A0ABR8KNC5</accession>
<feature type="chain" id="PRO_5046069102" evidence="1">
    <location>
        <begin position="22"/>
        <end position="605"/>
    </location>
</feature>
<keyword evidence="4" id="KW-1185">Reference proteome</keyword>
<sequence length="605" mass="66823">MKKRIARATLGAALLSVSASGTSQEQSGEAANTAPFGLWVWSAEEPDPSRALTLKMIDGSWLADVDGSIVKARGSKSEILLMLPDGQAFRGQLNADRSEVSGYWFQPPNLLDYQYVATPVVLKSTDRDKWRANIEIQPRPFTVFLDVFKGKDGSTAAVIRNPEGNNTLGASQFRVEAESTGGWSLVSGSGEQEQRHRLFQQEHGGLRLQYDRFNEPIGLIPASHTDRLAYVSRPDNRGTESYSPPPQLNDGWRVGTPEQAGFDREALHKLTDRIAGLDPRTEPHLIHSLLISRRGSLVYEEYFYGHGWEKRHDVRSLGKVFGSVMVGALQQQGHAITAEHRPVAGLLRDAGIPAGDDRKADITLHDLMTFTSGLDCDVNSSESAGNEWNMWEQEKEPDYWLYTAKLAMFHDPGSRYAYCSGSANLVGASLVEFGEAPVHQLFDELIAKPLDFGPYHWALAPNGEGYLGGGAYIRPRDILKIGKMYVSEGRWNGRQIISANWVEESTKPYIEISPETTGMTPEAFQNSYFGGLQAYIWVLNPIVVGDRSYTSYQASGNGGQLLIVVPDLELVVAITGGNYRMGGIWGRWRDQIVGGYIIPALTDLL</sequence>
<evidence type="ECO:0000256" key="1">
    <source>
        <dbReference type="SAM" id="SignalP"/>
    </source>
</evidence>
<dbReference type="InterPro" id="IPR001466">
    <property type="entry name" value="Beta-lactam-related"/>
</dbReference>
<dbReference type="RefSeq" id="WP_190787626.1">
    <property type="nucleotide sequence ID" value="NZ_JACXLC010000001.1"/>
</dbReference>